<evidence type="ECO:0000256" key="1">
    <source>
        <dbReference type="ARBA" id="ARBA00007613"/>
    </source>
</evidence>
<accession>A0ABQ6AFB4</accession>
<organism evidence="3 4">
    <name type="scientific">Aliivibrio sifiae</name>
    <dbReference type="NCBI Taxonomy" id="566293"/>
    <lineage>
        <taxon>Bacteria</taxon>
        <taxon>Pseudomonadati</taxon>
        <taxon>Pseudomonadota</taxon>
        <taxon>Gammaproteobacteria</taxon>
        <taxon>Vibrionales</taxon>
        <taxon>Vibrionaceae</taxon>
        <taxon>Aliivibrio</taxon>
    </lineage>
</organism>
<evidence type="ECO:0000313" key="4">
    <source>
        <dbReference type="Proteomes" id="UP001156660"/>
    </source>
</evidence>
<name>A0ABQ6AFB4_9GAMM</name>
<dbReference type="PROSITE" id="PS51257">
    <property type="entry name" value="PROKAR_LIPOPROTEIN"/>
    <property type="match status" value="1"/>
</dbReference>
<dbReference type="InterPro" id="IPR010131">
    <property type="entry name" value="MdtP/NodT-like"/>
</dbReference>
<dbReference type="SUPFAM" id="SSF56954">
    <property type="entry name" value="Outer membrane efflux proteins (OEP)"/>
    <property type="match status" value="1"/>
</dbReference>
<protein>
    <submittedName>
        <fullName evidence="3">Outer membrane protein</fullName>
    </submittedName>
</protein>
<comment type="subcellular location">
    <subcellularLocation>
        <location evidence="2">Cell outer membrane</location>
        <topology evidence="2">Lipid-anchor</topology>
    </subcellularLocation>
</comment>
<evidence type="ECO:0000313" key="3">
    <source>
        <dbReference type="EMBL" id="GLR73372.1"/>
    </source>
</evidence>
<comment type="similarity">
    <text evidence="1 2">Belongs to the outer membrane factor (OMF) (TC 1.B.17) family.</text>
</comment>
<dbReference type="Gene3D" id="1.20.1600.10">
    <property type="entry name" value="Outer membrane efflux proteins (OEP)"/>
    <property type="match status" value="1"/>
</dbReference>
<keyword evidence="2" id="KW-0564">Palmitate</keyword>
<proteinExistence type="inferred from homology"/>
<dbReference type="InterPro" id="IPR003423">
    <property type="entry name" value="OMP_efflux"/>
</dbReference>
<keyword evidence="2" id="KW-1134">Transmembrane beta strand</keyword>
<sequence length="493" mass="53126">MKMHKVSTITKALFLAGILTGCSMTPDYTPPEMTMSEAYTQIEGVNGSQTLSSDLAWWKGFNDPILNQLVADAQQQNIPLRIASERIKMAQSYHEMVSSFKVPTVSLGAGYVNYQISENDPLLGAAVSPIGVPAAAQPLVGSSVTLMDQQQDGFGVGATIAWEMDLFGRIDSQADAAEIRKEQVEIYRSGLNTLVTADVISNYLQYRGAIERKAIAMGTIEDQKSTLKLVRKVVDNGYGSELDISQASAMLAATEAIIPQLDIAANIHKQRLAILLGQPTSSLNLGDDSIEQVTPELAGIIPTGLPSDLLQRRPDVRMAEREIAAINEELGAAIASRYPKLFLTGTPGLVAGDFDDLFNSGSFGWMASAGVSWTVFDGGRGAAMVDIQEARLETSVLTYQHAVNGAFAEVETLLFAYGNSQKYQASITEAQQQTEAALSKANALYNAGLIDYLSVLDAQRQHNMMKDRVVAAKLQTAQSVVGLHKALGGEWEI</sequence>
<dbReference type="Pfam" id="PF02321">
    <property type="entry name" value="OEP"/>
    <property type="match status" value="2"/>
</dbReference>
<reference evidence="4" key="1">
    <citation type="journal article" date="2019" name="Int. J. Syst. Evol. Microbiol.">
        <title>The Global Catalogue of Microorganisms (GCM) 10K type strain sequencing project: providing services to taxonomists for standard genome sequencing and annotation.</title>
        <authorList>
            <consortium name="The Broad Institute Genomics Platform"/>
            <consortium name="The Broad Institute Genome Sequencing Center for Infectious Disease"/>
            <person name="Wu L."/>
            <person name="Ma J."/>
        </authorList>
    </citation>
    <scope>NUCLEOTIDE SEQUENCE [LARGE SCALE GENOMIC DNA]</scope>
    <source>
        <strain evidence="4">NBRC 105001</strain>
    </source>
</reference>
<dbReference type="RefSeq" id="WP_105064108.1">
    <property type="nucleotide sequence ID" value="NZ_BSOU01000001.1"/>
</dbReference>
<dbReference type="EMBL" id="BSOU01000001">
    <property type="protein sequence ID" value="GLR73372.1"/>
    <property type="molecule type" value="Genomic_DNA"/>
</dbReference>
<keyword evidence="2" id="KW-0812">Transmembrane</keyword>
<keyword evidence="2" id="KW-0449">Lipoprotein</keyword>
<dbReference type="NCBIfam" id="TIGR01845">
    <property type="entry name" value="outer_NodT"/>
    <property type="match status" value="1"/>
</dbReference>
<dbReference type="Gene3D" id="2.20.200.10">
    <property type="entry name" value="Outer membrane efflux proteins (OEP)"/>
    <property type="match status" value="1"/>
</dbReference>
<gene>
    <name evidence="3" type="ORF">GCM10007855_02450</name>
</gene>
<keyword evidence="4" id="KW-1185">Reference proteome</keyword>
<dbReference type="Proteomes" id="UP001156660">
    <property type="component" value="Unassembled WGS sequence"/>
</dbReference>
<dbReference type="PANTHER" id="PTHR30203:SF25">
    <property type="entry name" value="OUTER MEMBRANE PROTEIN-RELATED"/>
    <property type="match status" value="1"/>
</dbReference>
<evidence type="ECO:0000256" key="2">
    <source>
        <dbReference type="RuleBase" id="RU362097"/>
    </source>
</evidence>
<keyword evidence="2" id="KW-0472">Membrane</keyword>
<dbReference type="PANTHER" id="PTHR30203">
    <property type="entry name" value="OUTER MEMBRANE CATION EFFLUX PROTEIN"/>
    <property type="match status" value="1"/>
</dbReference>
<comment type="caution">
    <text evidence="3">The sequence shown here is derived from an EMBL/GenBank/DDBJ whole genome shotgun (WGS) entry which is preliminary data.</text>
</comment>